<dbReference type="RefSeq" id="WP_009482492.1">
    <property type="nucleotide sequence ID" value="NZ_BAFE01000053.1"/>
</dbReference>
<evidence type="ECO:0000259" key="8">
    <source>
        <dbReference type="PROSITE" id="PS51352"/>
    </source>
</evidence>
<dbReference type="InterPro" id="IPR036249">
    <property type="entry name" value="Thioredoxin-like_sf"/>
</dbReference>
<keyword evidence="10" id="KW-1185">Reference proteome</keyword>
<comment type="caution">
    <text evidence="9">The sequence shown here is derived from an EMBL/GenBank/DDBJ whole genome shotgun (WGS) entry which is preliminary data.</text>
</comment>
<dbReference type="InterPro" id="IPR050553">
    <property type="entry name" value="Thioredoxin_ResA/DsbE_sf"/>
</dbReference>
<accession>H5US86</accession>
<dbReference type="GO" id="GO:0017004">
    <property type="term" value="P:cytochrome complex assembly"/>
    <property type="evidence" value="ECO:0007669"/>
    <property type="project" value="UniProtKB-KW"/>
</dbReference>
<keyword evidence="3" id="KW-0735">Signal-anchor</keyword>
<evidence type="ECO:0000256" key="3">
    <source>
        <dbReference type="ARBA" id="ARBA00022968"/>
    </source>
</evidence>
<keyword evidence="5" id="KW-0676">Redox-active center</keyword>
<dbReference type="EMBL" id="BAFE01000053">
    <property type="protein sequence ID" value="GAB48594.1"/>
    <property type="molecule type" value="Genomic_DNA"/>
</dbReference>
<dbReference type="SUPFAM" id="SSF52833">
    <property type="entry name" value="Thioredoxin-like"/>
    <property type="match status" value="1"/>
</dbReference>
<keyword evidence="7" id="KW-0812">Transmembrane</keyword>
<reference evidence="9 10" key="1">
    <citation type="submission" date="2012-02" db="EMBL/GenBank/DDBJ databases">
        <title>Whole genome shotgun sequence of Mobilicoccus pelagius NBRC 104925.</title>
        <authorList>
            <person name="Yoshida Y."/>
            <person name="Hosoyama A."/>
            <person name="Tsuchikane K."/>
            <person name="Katsumata H."/>
            <person name="Yamazaki S."/>
            <person name="Fujita N."/>
        </authorList>
    </citation>
    <scope>NUCLEOTIDE SEQUENCE [LARGE SCALE GENOMIC DNA]</scope>
    <source>
        <strain evidence="9 10">NBRC 104925</strain>
    </source>
</reference>
<dbReference type="GO" id="GO:0016491">
    <property type="term" value="F:oxidoreductase activity"/>
    <property type="evidence" value="ECO:0007669"/>
    <property type="project" value="InterPro"/>
</dbReference>
<gene>
    <name evidence="9" type="ORF">MOPEL_074_00810</name>
</gene>
<dbReference type="OrthoDB" id="9790194at2"/>
<dbReference type="GO" id="GO:0030313">
    <property type="term" value="C:cell envelope"/>
    <property type="evidence" value="ECO:0007669"/>
    <property type="project" value="UniProtKB-SubCell"/>
</dbReference>
<dbReference type="Gene3D" id="3.40.30.10">
    <property type="entry name" value="Glutaredoxin"/>
    <property type="match status" value="1"/>
</dbReference>
<dbReference type="PROSITE" id="PS51352">
    <property type="entry name" value="THIOREDOXIN_2"/>
    <property type="match status" value="1"/>
</dbReference>
<evidence type="ECO:0000313" key="9">
    <source>
        <dbReference type="EMBL" id="GAB48594.1"/>
    </source>
</evidence>
<dbReference type="CDD" id="cd02966">
    <property type="entry name" value="TlpA_like_family"/>
    <property type="match status" value="1"/>
</dbReference>
<dbReference type="InterPro" id="IPR000866">
    <property type="entry name" value="AhpC/TSA"/>
</dbReference>
<evidence type="ECO:0000256" key="5">
    <source>
        <dbReference type="ARBA" id="ARBA00023284"/>
    </source>
</evidence>
<evidence type="ECO:0000313" key="10">
    <source>
        <dbReference type="Proteomes" id="UP000004367"/>
    </source>
</evidence>
<name>H5US86_9MICO</name>
<feature type="domain" description="Thioredoxin" evidence="8">
    <location>
        <begin position="88"/>
        <end position="226"/>
    </location>
</feature>
<dbReference type="eggNOG" id="COG0526">
    <property type="taxonomic scope" value="Bacteria"/>
</dbReference>
<sequence>MTDQATAGTGATGTTDATGPGAPATGGGADPAPRDWRARLRGSRFGTLAVLVVTTLLVLVGAWFVQDAKGGSGVSDVATTAEATGPAPAVGAPAQDFTARTIDGRTVRLSDYRGRPVWLLFGASWCASCRAEAPDVQAVHEKARAAGVEVLAVYLGEDAMAVRDYVSDTGLTYTHVPDPETSLSSRYRVMGIPAHYFVAPDGRIDSIQVGALDAERMTESLAALRR</sequence>
<dbReference type="GO" id="GO:0016209">
    <property type="term" value="F:antioxidant activity"/>
    <property type="evidence" value="ECO:0007669"/>
    <property type="project" value="InterPro"/>
</dbReference>
<proteinExistence type="predicted"/>
<evidence type="ECO:0000256" key="7">
    <source>
        <dbReference type="SAM" id="Phobius"/>
    </source>
</evidence>
<evidence type="ECO:0000256" key="2">
    <source>
        <dbReference type="ARBA" id="ARBA00022748"/>
    </source>
</evidence>
<evidence type="ECO:0000256" key="4">
    <source>
        <dbReference type="ARBA" id="ARBA00023157"/>
    </source>
</evidence>
<dbReference type="STRING" id="1089455.MOPEL_074_00810"/>
<feature type="region of interest" description="Disordered" evidence="6">
    <location>
        <begin position="1"/>
        <end position="35"/>
    </location>
</feature>
<dbReference type="AlphaFoldDB" id="H5US86"/>
<keyword evidence="4" id="KW-1015">Disulfide bond</keyword>
<dbReference type="Proteomes" id="UP000004367">
    <property type="component" value="Unassembled WGS sequence"/>
</dbReference>
<evidence type="ECO:0000256" key="6">
    <source>
        <dbReference type="SAM" id="MobiDB-lite"/>
    </source>
</evidence>
<feature type="transmembrane region" description="Helical" evidence="7">
    <location>
        <begin position="45"/>
        <end position="65"/>
    </location>
</feature>
<dbReference type="Pfam" id="PF00578">
    <property type="entry name" value="AhpC-TSA"/>
    <property type="match status" value="1"/>
</dbReference>
<organism evidence="9 10">
    <name type="scientific">Mobilicoccus pelagius NBRC 104925</name>
    <dbReference type="NCBI Taxonomy" id="1089455"/>
    <lineage>
        <taxon>Bacteria</taxon>
        <taxon>Bacillati</taxon>
        <taxon>Actinomycetota</taxon>
        <taxon>Actinomycetes</taxon>
        <taxon>Micrococcales</taxon>
        <taxon>Dermatophilaceae</taxon>
        <taxon>Mobilicoccus</taxon>
    </lineage>
</organism>
<dbReference type="InterPro" id="IPR013766">
    <property type="entry name" value="Thioredoxin_domain"/>
</dbReference>
<evidence type="ECO:0000256" key="1">
    <source>
        <dbReference type="ARBA" id="ARBA00004196"/>
    </source>
</evidence>
<protein>
    <submittedName>
        <fullName evidence="9">Putative thiol-disulfide oxidoreductase</fullName>
    </submittedName>
</protein>
<keyword evidence="7" id="KW-1133">Transmembrane helix</keyword>
<keyword evidence="7" id="KW-0472">Membrane</keyword>
<dbReference type="PANTHER" id="PTHR42852">
    <property type="entry name" value="THIOL:DISULFIDE INTERCHANGE PROTEIN DSBE"/>
    <property type="match status" value="1"/>
</dbReference>
<feature type="compositionally biased region" description="Low complexity" evidence="6">
    <location>
        <begin position="1"/>
        <end position="23"/>
    </location>
</feature>
<comment type="subcellular location">
    <subcellularLocation>
        <location evidence="1">Cell envelope</location>
    </subcellularLocation>
</comment>
<dbReference type="PANTHER" id="PTHR42852:SF6">
    <property type="entry name" value="THIOL:DISULFIDE INTERCHANGE PROTEIN DSBE"/>
    <property type="match status" value="1"/>
</dbReference>
<keyword evidence="2" id="KW-0201">Cytochrome c-type biogenesis</keyword>